<proteinExistence type="predicted"/>
<dbReference type="GO" id="GO:0016740">
    <property type="term" value="F:transferase activity"/>
    <property type="evidence" value="ECO:0007669"/>
    <property type="project" value="UniProtKB-KW"/>
</dbReference>
<evidence type="ECO:0000313" key="3">
    <source>
        <dbReference type="Proteomes" id="UP000242592"/>
    </source>
</evidence>
<dbReference type="RefSeq" id="WP_073070900.1">
    <property type="nucleotide sequence ID" value="NZ_FQXN01000001.1"/>
</dbReference>
<name>A0A1M5QQJ9_9BACT</name>
<dbReference type="Proteomes" id="UP000242592">
    <property type="component" value="Unassembled WGS sequence"/>
</dbReference>
<dbReference type="EMBL" id="FQXN01000001">
    <property type="protein sequence ID" value="SHH16218.1"/>
    <property type="molecule type" value="Genomic_DNA"/>
</dbReference>
<reference evidence="3" key="1">
    <citation type="submission" date="2016-11" db="EMBL/GenBank/DDBJ databases">
        <authorList>
            <person name="Varghese N."/>
            <person name="Submissions S."/>
        </authorList>
    </citation>
    <scope>NUCLEOTIDE SEQUENCE [LARGE SCALE GENOMIC DNA]</scope>
    <source>
        <strain evidence="3">DSM 15807</strain>
    </source>
</reference>
<dbReference type="PANTHER" id="PTHR36836">
    <property type="entry name" value="COLANIC ACID BIOSYNTHESIS PROTEIN WCAK"/>
    <property type="match status" value="1"/>
</dbReference>
<keyword evidence="3" id="KW-1185">Reference proteome</keyword>
<evidence type="ECO:0000313" key="2">
    <source>
        <dbReference type="EMBL" id="SHH16218.1"/>
    </source>
</evidence>
<dbReference type="OrthoDB" id="3199616at2"/>
<organism evidence="2 3">
    <name type="scientific">Thermosipho atlanticus DSM 15807</name>
    <dbReference type="NCBI Taxonomy" id="1123380"/>
    <lineage>
        <taxon>Bacteria</taxon>
        <taxon>Thermotogati</taxon>
        <taxon>Thermotogota</taxon>
        <taxon>Thermotogae</taxon>
        <taxon>Thermotogales</taxon>
        <taxon>Fervidobacteriaceae</taxon>
        <taxon>Thermosipho</taxon>
    </lineage>
</organism>
<dbReference type="Pfam" id="PF04230">
    <property type="entry name" value="PS_pyruv_trans"/>
    <property type="match status" value="1"/>
</dbReference>
<dbReference type="PANTHER" id="PTHR36836:SF1">
    <property type="entry name" value="COLANIC ACID BIOSYNTHESIS PROTEIN WCAK"/>
    <property type="match status" value="1"/>
</dbReference>
<dbReference type="STRING" id="1123380.SAMN02745199_0078"/>
<dbReference type="InterPro" id="IPR007345">
    <property type="entry name" value="Polysacch_pyruvyl_Trfase"/>
</dbReference>
<sequence length="326" mass="38231">MKKILLVGYYGFGNLGDELMRISIKKFLKRENYQVVELLPKEVKYENAYSRFNIISVLNAISKSDIVICGGGGVLQDKTSFRSFMYYYLIFKISLFLRKPVIFFGNSFGPFKRYLSRILFKDLLRNKKLYIFSRDEVSYKYVKKYNNKAFIYTDPSIPILSEEKYEKKVQRKAVIVPRKFRSYVPVLLCLANQGFTNVVFAPFSPEDVPLAKRLSNFSVKKLKVSYCDVEDSISHIKQSELVISERFHGALIAAYFEVPFISLKDEKFRRFFHKYQKDYNGYAKGIIEASYKISKVKGIKLQVRKQMEEDAKEMYEKLKNLIHNLA</sequence>
<evidence type="ECO:0000259" key="1">
    <source>
        <dbReference type="Pfam" id="PF04230"/>
    </source>
</evidence>
<feature type="domain" description="Polysaccharide pyruvyl transferase" evidence="1">
    <location>
        <begin position="14"/>
        <end position="263"/>
    </location>
</feature>
<gene>
    <name evidence="2" type="ORF">SAMN02745199_0078</name>
</gene>
<accession>A0A1M5QQJ9</accession>
<keyword evidence="2" id="KW-0808">Transferase</keyword>
<protein>
    <submittedName>
        <fullName evidence="2">Polysaccharide pyruvyl transferase CsaB</fullName>
    </submittedName>
</protein>
<dbReference type="AlphaFoldDB" id="A0A1M5QQJ9"/>